<dbReference type="CDD" id="cd13578">
    <property type="entry name" value="PBP2_Bug27"/>
    <property type="match status" value="1"/>
</dbReference>
<dbReference type="PANTHER" id="PTHR42928:SF5">
    <property type="entry name" value="BLR1237 PROTEIN"/>
    <property type="match status" value="1"/>
</dbReference>
<evidence type="ECO:0000256" key="1">
    <source>
        <dbReference type="ARBA" id="ARBA00006987"/>
    </source>
</evidence>
<organism evidence="3 4">
    <name type="scientific">Bordetella genomosp. 4</name>
    <dbReference type="NCBI Taxonomy" id="463044"/>
    <lineage>
        <taxon>Bacteria</taxon>
        <taxon>Pseudomonadati</taxon>
        <taxon>Pseudomonadota</taxon>
        <taxon>Betaproteobacteria</taxon>
        <taxon>Burkholderiales</taxon>
        <taxon>Alcaligenaceae</taxon>
        <taxon>Bordetella</taxon>
    </lineage>
</organism>
<proteinExistence type="inferred from homology"/>
<comment type="caution">
    <text evidence="3">The sequence shown here is derived from an EMBL/GenBank/DDBJ whole genome shotgun (WGS) entry which is preliminary data.</text>
</comment>
<name>A0A261TZR3_9BORD</name>
<dbReference type="SUPFAM" id="SSF53850">
    <property type="entry name" value="Periplasmic binding protein-like II"/>
    <property type="match status" value="1"/>
</dbReference>
<keyword evidence="4" id="KW-1185">Reference proteome</keyword>
<dbReference type="Gene3D" id="3.40.190.150">
    <property type="entry name" value="Bordetella uptake gene, domain 1"/>
    <property type="match status" value="1"/>
</dbReference>
<dbReference type="Gene3D" id="3.40.190.10">
    <property type="entry name" value="Periplasmic binding protein-like II"/>
    <property type="match status" value="1"/>
</dbReference>
<dbReference type="EMBL" id="NEVQ01000016">
    <property type="protein sequence ID" value="OZI54672.1"/>
    <property type="molecule type" value="Genomic_DNA"/>
</dbReference>
<evidence type="ECO:0008006" key="5">
    <source>
        <dbReference type="Google" id="ProtNLM"/>
    </source>
</evidence>
<comment type="similarity">
    <text evidence="1">Belongs to the UPF0065 (bug) family.</text>
</comment>
<dbReference type="Pfam" id="PF03401">
    <property type="entry name" value="TctC"/>
    <property type="match status" value="1"/>
</dbReference>
<sequence>MTISFAGCTRGVRRLVQVSGLAALLLSPFSIPATQAAYPDKPIRMIVPQPPGGFNDTVGRLLAKRMSDAMGQPVLVENQPGAGSQLGTTNAARSPADGYTILVVSFAYGTNPALRSNLPYDTARDFTPLIFLGQTPNLLVVSSASPYKSLAEVLDYVRKHPGKLSYASSGVGSSPHLSMEMLKSMAKVDLVHIPYKGGAPMATDLLGGQVDIMFDNTPNLMPYVTSGKMRALAVTSAEPSPYAPGVPTVAQAGVPGYAMTAWYGLVVRSGTPAEIVEKLNTTLNAILKEEDVRKVFAAQSVEPVGGTSKQFGQFLDGEFTKWAKVIKDANITAD</sequence>
<evidence type="ECO:0000256" key="2">
    <source>
        <dbReference type="SAM" id="SignalP"/>
    </source>
</evidence>
<feature type="chain" id="PRO_5012424322" description="LacI family transcriptional regulator" evidence="2">
    <location>
        <begin position="37"/>
        <end position="334"/>
    </location>
</feature>
<evidence type="ECO:0000313" key="4">
    <source>
        <dbReference type="Proteomes" id="UP000216885"/>
    </source>
</evidence>
<dbReference type="InterPro" id="IPR042100">
    <property type="entry name" value="Bug_dom1"/>
</dbReference>
<dbReference type="Proteomes" id="UP000216885">
    <property type="component" value="Unassembled WGS sequence"/>
</dbReference>
<dbReference type="AlphaFoldDB" id="A0A261TZR3"/>
<accession>A0A261TZR3</accession>
<gene>
    <name evidence="3" type="ORF">CAL20_17015</name>
</gene>
<keyword evidence="2" id="KW-0732">Signal</keyword>
<dbReference type="RefSeq" id="WP_094838461.1">
    <property type="nucleotide sequence ID" value="NZ_NEVQ01000016.1"/>
</dbReference>
<reference evidence="3 4" key="1">
    <citation type="submission" date="2017-05" db="EMBL/GenBank/DDBJ databases">
        <title>Complete and WGS of Bordetella genogroups.</title>
        <authorList>
            <person name="Spilker T."/>
            <person name="LiPuma J."/>
        </authorList>
    </citation>
    <scope>NUCLEOTIDE SEQUENCE [LARGE SCALE GENOMIC DNA]</scope>
    <source>
        <strain evidence="3 4">AU9919</strain>
    </source>
</reference>
<evidence type="ECO:0000313" key="3">
    <source>
        <dbReference type="EMBL" id="OZI54672.1"/>
    </source>
</evidence>
<protein>
    <recommendedName>
        <fullName evidence="5">LacI family transcriptional regulator</fullName>
    </recommendedName>
</protein>
<dbReference type="PIRSF" id="PIRSF017082">
    <property type="entry name" value="YflP"/>
    <property type="match status" value="1"/>
</dbReference>
<feature type="signal peptide" evidence="2">
    <location>
        <begin position="1"/>
        <end position="36"/>
    </location>
</feature>
<dbReference type="PANTHER" id="PTHR42928">
    <property type="entry name" value="TRICARBOXYLATE-BINDING PROTEIN"/>
    <property type="match status" value="1"/>
</dbReference>
<dbReference type="InterPro" id="IPR005064">
    <property type="entry name" value="BUG"/>
</dbReference>